<evidence type="ECO:0000313" key="3">
    <source>
        <dbReference type="EMBL" id="KAL0569820.1"/>
    </source>
</evidence>
<comment type="caution">
    <text evidence="3">The sequence shown here is derived from an EMBL/GenBank/DDBJ whole genome shotgun (WGS) entry which is preliminary data.</text>
</comment>
<feature type="transmembrane region" description="Helical" evidence="2">
    <location>
        <begin position="680"/>
        <end position="701"/>
    </location>
</feature>
<keyword evidence="2" id="KW-1133">Transmembrane helix</keyword>
<reference evidence="3 4" key="1">
    <citation type="submission" date="2024-02" db="EMBL/GenBank/DDBJ databases">
        <title>A draft genome for the cacao thread blight pathogen Marasmius crinis-equi.</title>
        <authorList>
            <person name="Cohen S.P."/>
            <person name="Baruah I.K."/>
            <person name="Amoako-Attah I."/>
            <person name="Bukari Y."/>
            <person name="Meinhardt L.W."/>
            <person name="Bailey B.A."/>
        </authorList>
    </citation>
    <scope>NUCLEOTIDE SEQUENCE [LARGE SCALE GENOMIC DNA]</scope>
    <source>
        <strain evidence="3 4">GH-76</strain>
    </source>
</reference>
<proteinExistence type="predicted"/>
<feature type="compositionally biased region" description="Pro residues" evidence="1">
    <location>
        <begin position="444"/>
        <end position="471"/>
    </location>
</feature>
<keyword evidence="4" id="KW-1185">Reference proteome</keyword>
<dbReference type="EMBL" id="JBAHYK010001046">
    <property type="protein sequence ID" value="KAL0569820.1"/>
    <property type="molecule type" value="Genomic_DNA"/>
</dbReference>
<dbReference type="Proteomes" id="UP001465976">
    <property type="component" value="Unassembled WGS sequence"/>
</dbReference>
<evidence type="ECO:0000256" key="2">
    <source>
        <dbReference type="SAM" id="Phobius"/>
    </source>
</evidence>
<name>A0ABR3F3L9_9AGAR</name>
<gene>
    <name evidence="3" type="ORF">V5O48_012138</name>
</gene>
<keyword evidence="2" id="KW-0812">Transmembrane</keyword>
<feature type="transmembrane region" description="Helical" evidence="2">
    <location>
        <begin position="263"/>
        <end position="285"/>
    </location>
</feature>
<organism evidence="3 4">
    <name type="scientific">Marasmius crinis-equi</name>
    <dbReference type="NCBI Taxonomy" id="585013"/>
    <lineage>
        <taxon>Eukaryota</taxon>
        <taxon>Fungi</taxon>
        <taxon>Dikarya</taxon>
        <taxon>Basidiomycota</taxon>
        <taxon>Agaricomycotina</taxon>
        <taxon>Agaricomycetes</taxon>
        <taxon>Agaricomycetidae</taxon>
        <taxon>Agaricales</taxon>
        <taxon>Marasmiineae</taxon>
        <taxon>Marasmiaceae</taxon>
        <taxon>Marasmius</taxon>
    </lineage>
</organism>
<dbReference type="CDD" id="cd00161">
    <property type="entry name" value="beta-trefoil_Ricin-like"/>
    <property type="match status" value="1"/>
</dbReference>
<evidence type="ECO:0000313" key="4">
    <source>
        <dbReference type="Proteomes" id="UP001465976"/>
    </source>
</evidence>
<accession>A0ABR3F3L9</accession>
<keyword evidence="2" id="KW-0472">Membrane</keyword>
<sequence>MATAAANTNAPPTRIELPVKCDVIDDCTIPVDVVLQSADGKLMGAHKKNLEFFTEAFPQDGATTQSPDDIVSLTEKSETLRLFLRFTHNYPAPDLSLLSIDDLLDLAEAGNKYGNYFALAACRNPMRALAQASPRNALRVLCFKLICNDLEGIDEIAPCTLFISILGAMETFKDHPREFMVWVKYQQKYESAITSFRKDLSSDPQGHSHHNWKACSIAHSAAAAVRSNAILKPTDRPLPSMESFNTAVLSATQSRGTFFSFTLLLMISLSTVLYLSTIVTGVAFAKPTLSNRQTQTCTPNFSTSDPFDWNNSENLGFSDGVKSGSGILKTQPLGLFKFTKVNSSPPSFYIQSFENQNLAVGLRSNNSLFLTDNKFDGNTKFIIECGDCGNSVNDNCFMKLADKPDQCVQVGKNSPLRGSDGDAVFVTAPCRRDDSQRFNYFQRPLPPTPIIPATPPQNPNPPPQNPNPPSNSPSQGVCNPNFEFEGVRVANSAIYWGAPSFANNVDLAGEGSFDKRLEIRFEQTGSPNPYYVAKSLNGTNLAVAVRTNGNLYFVDNLDTSNARHRFQIECKAFCRGATTVAPGDLSADGCTIKSAFDNKCVQLGNGPSAGSQGDRIFVNNCDGTDSQRFNFLTSPFKQSGRATFASSSSGAGAKGNVAAAAIGESDSVNLDVKQLIMNSYIVIGLLAGILVAMVVMGVLASKGCFKGRDSKPRYSFITGSNLKETEALTSPTRGRYSD</sequence>
<protein>
    <recommendedName>
        <fullName evidence="5">BTB domain-containing protein</fullName>
    </recommendedName>
</protein>
<evidence type="ECO:0008006" key="5">
    <source>
        <dbReference type="Google" id="ProtNLM"/>
    </source>
</evidence>
<evidence type="ECO:0000256" key="1">
    <source>
        <dbReference type="SAM" id="MobiDB-lite"/>
    </source>
</evidence>
<feature type="region of interest" description="Disordered" evidence="1">
    <location>
        <begin position="441"/>
        <end position="478"/>
    </location>
</feature>